<keyword evidence="7" id="KW-0645">Protease</keyword>
<keyword evidence="7" id="KW-0378">Hydrolase</keyword>
<keyword evidence="6" id="KW-0067">ATP-binding</keyword>
<dbReference type="EMBL" id="CAEY01000799">
    <property type="status" value="NOT_ANNOTATED_CDS"/>
    <property type="molecule type" value="Genomic_DNA"/>
</dbReference>
<dbReference type="PANTHER" id="PTHR43655:SF8">
    <property type="entry name" value="PARAPLEGIN"/>
    <property type="match status" value="1"/>
</dbReference>
<keyword evidence="5" id="KW-0862">Zinc</keyword>
<proteinExistence type="inferred from homology"/>
<dbReference type="InterPro" id="IPR027417">
    <property type="entry name" value="P-loop_NTPase"/>
</dbReference>
<dbReference type="Pfam" id="PF17862">
    <property type="entry name" value="AAA_lid_3"/>
    <property type="match status" value="1"/>
</dbReference>
<evidence type="ECO:0000313" key="11">
    <source>
        <dbReference type="Proteomes" id="UP000015104"/>
    </source>
</evidence>
<dbReference type="EnsemblMetazoa" id="tetur02g06470.1">
    <property type="protein sequence ID" value="tetur02g06470.1"/>
    <property type="gene ID" value="tetur02g06470"/>
</dbReference>
<dbReference type="Pfam" id="PF00004">
    <property type="entry name" value="AAA"/>
    <property type="match status" value="1"/>
</dbReference>
<comment type="similarity">
    <text evidence="2">In the N-terminal section; belongs to the AAA ATPase family.</text>
</comment>
<evidence type="ECO:0000256" key="1">
    <source>
        <dbReference type="ARBA" id="ARBA00001947"/>
    </source>
</evidence>
<reference evidence="11" key="1">
    <citation type="submission" date="2011-08" db="EMBL/GenBank/DDBJ databases">
        <authorList>
            <person name="Rombauts S."/>
        </authorList>
    </citation>
    <scope>NUCLEOTIDE SEQUENCE</scope>
    <source>
        <strain evidence="11">London</strain>
    </source>
</reference>
<dbReference type="GO" id="GO:0016887">
    <property type="term" value="F:ATP hydrolysis activity"/>
    <property type="evidence" value="ECO:0007669"/>
    <property type="project" value="InterPro"/>
</dbReference>
<dbReference type="AlphaFoldDB" id="T1JW06"/>
<accession>T1JW06</accession>
<feature type="domain" description="ATPase AAA-type core" evidence="8">
    <location>
        <begin position="23"/>
        <end position="109"/>
    </location>
</feature>
<dbReference type="STRING" id="32264.T1JW06"/>
<keyword evidence="11" id="KW-1185">Reference proteome</keyword>
<dbReference type="GO" id="GO:0005745">
    <property type="term" value="C:m-AAA complex"/>
    <property type="evidence" value="ECO:0007669"/>
    <property type="project" value="TreeGrafter"/>
</dbReference>
<dbReference type="PANTHER" id="PTHR43655">
    <property type="entry name" value="ATP-DEPENDENT PROTEASE"/>
    <property type="match status" value="1"/>
</dbReference>
<evidence type="ECO:0000313" key="10">
    <source>
        <dbReference type="EnsemblMetazoa" id="tetur02g06470.1"/>
    </source>
</evidence>
<evidence type="ECO:0000256" key="4">
    <source>
        <dbReference type="ARBA" id="ARBA00022741"/>
    </source>
</evidence>
<comment type="cofactor">
    <cofactor evidence="1">
        <name>Zn(2+)</name>
        <dbReference type="ChEBI" id="CHEBI:29105"/>
    </cofactor>
</comment>
<dbReference type="GO" id="GO:0034982">
    <property type="term" value="P:mitochondrial protein processing"/>
    <property type="evidence" value="ECO:0007669"/>
    <property type="project" value="TreeGrafter"/>
</dbReference>
<keyword evidence="4" id="KW-0547">Nucleotide-binding</keyword>
<reference evidence="10" key="2">
    <citation type="submission" date="2015-06" db="UniProtKB">
        <authorList>
            <consortium name="EnsemblMetazoa"/>
        </authorList>
    </citation>
    <scope>IDENTIFICATION</scope>
</reference>
<dbReference type="eggNOG" id="KOG0731">
    <property type="taxonomic scope" value="Eukaryota"/>
</dbReference>
<dbReference type="GO" id="GO:0008237">
    <property type="term" value="F:metallopeptidase activity"/>
    <property type="evidence" value="ECO:0007669"/>
    <property type="project" value="UniProtKB-KW"/>
</dbReference>
<evidence type="ECO:0000256" key="2">
    <source>
        <dbReference type="ARBA" id="ARBA00010550"/>
    </source>
</evidence>
<evidence type="ECO:0000256" key="3">
    <source>
        <dbReference type="ARBA" id="ARBA00022723"/>
    </source>
</evidence>
<dbReference type="Gene3D" id="3.40.50.300">
    <property type="entry name" value="P-loop containing nucleotide triphosphate hydrolases"/>
    <property type="match status" value="1"/>
</dbReference>
<sequence>MDEIKEQSNKRLHGMISASCHFLRVLTKESAQRSSKEHSVYIETIDVLIIGRKRSGTRVETSGEEEQTLNRLLVEMDGKAGQKDAILLSSTNIAEVLDKALLRPEIFEKYLKDIKLSIKPEIISASLTSLTPGFSGADIANVCNESALKSARYKRKAVTLKDLEYAVEKVNGGIEKSQPLNPGEKKVLPMTMTINTNRYLFIL</sequence>
<name>T1JW06_TETUR</name>
<dbReference type="InterPro" id="IPR041569">
    <property type="entry name" value="AAA_lid_3"/>
</dbReference>
<evidence type="ECO:0000256" key="7">
    <source>
        <dbReference type="ARBA" id="ARBA00023049"/>
    </source>
</evidence>
<dbReference type="SUPFAM" id="SSF52540">
    <property type="entry name" value="P-loop containing nucleoside triphosphate hydrolases"/>
    <property type="match status" value="1"/>
</dbReference>
<keyword evidence="7" id="KW-0482">Metalloprotease</keyword>
<dbReference type="InterPro" id="IPR003959">
    <property type="entry name" value="ATPase_AAA_core"/>
</dbReference>
<dbReference type="Gene3D" id="1.10.8.60">
    <property type="match status" value="1"/>
</dbReference>
<evidence type="ECO:0000259" key="9">
    <source>
        <dbReference type="Pfam" id="PF17862"/>
    </source>
</evidence>
<evidence type="ECO:0000256" key="5">
    <source>
        <dbReference type="ARBA" id="ARBA00022833"/>
    </source>
</evidence>
<dbReference type="Proteomes" id="UP000015104">
    <property type="component" value="Unassembled WGS sequence"/>
</dbReference>
<feature type="domain" description="AAA ATPase AAA+ lid" evidence="9">
    <location>
        <begin position="129"/>
        <end position="164"/>
    </location>
</feature>
<dbReference type="GO" id="GO:0005524">
    <property type="term" value="F:ATP binding"/>
    <property type="evidence" value="ECO:0007669"/>
    <property type="project" value="UniProtKB-KW"/>
</dbReference>
<protein>
    <recommendedName>
        <fullName evidence="12">AAA ATPase AAA+ lid domain-containing protein</fullName>
    </recommendedName>
</protein>
<evidence type="ECO:0000256" key="6">
    <source>
        <dbReference type="ARBA" id="ARBA00022840"/>
    </source>
</evidence>
<organism evidence="10 11">
    <name type="scientific">Tetranychus urticae</name>
    <name type="common">Two-spotted spider mite</name>
    <dbReference type="NCBI Taxonomy" id="32264"/>
    <lineage>
        <taxon>Eukaryota</taxon>
        <taxon>Metazoa</taxon>
        <taxon>Ecdysozoa</taxon>
        <taxon>Arthropoda</taxon>
        <taxon>Chelicerata</taxon>
        <taxon>Arachnida</taxon>
        <taxon>Acari</taxon>
        <taxon>Acariformes</taxon>
        <taxon>Trombidiformes</taxon>
        <taxon>Prostigmata</taxon>
        <taxon>Eleutherengona</taxon>
        <taxon>Raphignathae</taxon>
        <taxon>Tetranychoidea</taxon>
        <taxon>Tetranychidae</taxon>
        <taxon>Tetranychus</taxon>
    </lineage>
</organism>
<evidence type="ECO:0008006" key="12">
    <source>
        <dbReference type="Google" id="ProtNLM"/>
    </source>
</evidence>
<dbReference type="HOGENOM" id="CLU_1166753_0_0_1"/>
<evidence type="ECO:0000259" key="8">
    <source>
        <dbReference type="Pfam" id="PF00004"/>
    </source>
</evidence>
<keyword evidence="3" id="KW-0479">Metal-binding</keyword>
<dbReference type="GO" id="GO:0046872">
    <property type="term" value="F:metal ion binding"/>
    <property type="evidence" value="ECO:0007669"/>
    <property type="project" value="UniProtKB-KW"/>
</dbReference>
<dbReference type="InterPro" id="IPR050928">
    <property type="entry name" value="ATP-dep_Zn_Metalloprotease"/>
</dbReference>
<dbReference type="FunFam" id="1.10.8.60:FF:000019">
    <property type="entry name" value="AFG3-like AAA ATPase 2"/>
    <property type="match status" value="1"/>
</dbReference>